<protein>
    <recommendedName>
        <fullName evidence="6">Periplasmic heavy metal sensor</fullName>
    </recommendedName>
</protein>
<dbReference type="AlphaFoldDB" id="A0A2N7PQI8"/>
<organism evidence="2 4">
    <name type="scientific">Thermodesulfobacterium geofontis</name>
    <dbReference type="NCBI Taxonomy" id="1295609"/>
    <lineage>
        <taxon>Bacteria</taxon>
        <taxon>Pseudomonadati</taxon>
        <taxon>Thermodesulfobacteriota</taxon>
        <taxon>Thermodesulfobacteria</taxon>
        <taxon>Thermodesulfobacteriales</taxon>
        <taxon>Thermodesulfobacteriaceae</taxon>
        <taxon>Thermodesulfobacterium</taxon>
    </lineage>
</organism>
<evidence type="ECO:0000313" key="3">
    <source>
        <dbReference type="EMBL" id="PMP94031.1"/>
    </source>
</evidence>
<feature type="signal peptide" evidence="1">
    <location>
        <begin position="1"/>
        <end position="25"/>
    </location>
</feature>
<dbReference type="Proteomes" id="UP000235460">
    <property type="component" value="Unassembled WGS sequence"/>
</dbReference>
<evidence type="ECO:0000313" key="2">
    <source>
        <dbReference type="EMBL" id="PMP69163.1"/>
    </source>
</evidence>
<evidence type="ECO:0000313" key="5">
    <source>
        <dbReference type="Proteomes" id="UP000235619"/>
    </source>
</evidence>
<evidence type="ECO:0000313" key="4">
    <source>
        <dbReference type="Proteomes" id="UP000235460"/>
    </source>
</evidence>
<keyword evidence="1" id="KW-0732">Signal</keyword>
<dbReference type="EMBL" id="PNIK01000004">
    <property type="protein sequence ID" value="PMP69163.1"/>
    <property type="molecule type" value="Genomic_DNA"/>
</dbReference>
<feature type="chain" id="PRO_5014564314" description="Periplasmic heavy metal sensor" evidence="1">
    <location>
        <begin position="26"/>
        <end position="133"/>
    </location>
</feature>
<evidence type="ECO:0000256" key="1">
    <source>
        <dbReference type="SAM" id="SignalP"/>
    </source>
</evidence>
<dbReference type="EMBL" id="PNJD01000429">
    <property type="protein sequence ID" value="PMP94031.1"/>
    <property type="molecule type" value="Genomic_DNA"/>
</dbReference>
<dbReference type="Proteomes" id="UP000235619">
    <property type="component" value="Unassembled WGS sequence"/>
</dbReference>
<name>A0A2N7PQI8_9BACT</name>
<comment type="caution">
    <text evidence="2">The sequence shown here is derived from an EMBL/GenBank/DDBJ whole genome shotgun (WGS) entry which is preliminary data.</text>
</comment>
<dbReference type="Gene3D" id="1.20.120.1490">
    <property type="match status" value="1"/>
</dbReference>
<evidence type="ECO:0008006" key="6">
    <source>
        <dbReference type="Google" id="ProtNLM"/>
    </source>
</evidence>
<reference evidence="4 5" key="1">
    <citation type="submission" date="2018-01" db="EMBL/GenBank/DDBJ databases">
        <title>Metagenomic assembled genomes from two thermal pools in the Uzon Caldera, Kamchatka, Russia.</title>
        <authorList>
            <person name="Wilkins L."/>
            <person name="Ettinger C."/>
        </authorList>
    </citation>
    <scope>NUCLEOTIDE SEQUENCE [LARGE SCALE GENOMIC DNA]</scope>
    <source>
        <strain evidence="3">ARK-04</strain>
        <strain evidence="2">ZAV-08</strain>
    </source>
</reference>
<accession>A0A2N7PQI8</accession>
<proteinExistence type="predicted"/>
<sequence>MFKRFSKSLAVLGTLGVLALGVAFAQSESAPQPGMMGHSYGKGPKTRGMIPSQIDPQKAQAFCKEIKPQWQKIWQIKGELRDLWSKTPPDWAAIEKKEIEFIKTKLEIDKKAYEMGLPYGPKKGLRLRQVCGW</sequence>
<gene>
    <name evidence="3" type="ORF">C0169_07050</name>
    <name evidence="2" type="ORF">C0190_00310</name>
</gene>